<dbReference type="Pfam" id="PF12990">
    <property type="entry name" value="DUF3874"/>
    <property type="match status" value="1"/>
</dbReference>
<protein>
    <submittedName>
        <fullName evidence="4">Virulence-associated protein E</fullName>
    </submittedName>
</protein>
<dbReference type="RefSeq" id="WP_412990735.1">
    <property type="nucleotide sequence ID" value="NZ_CACRUT010000015.1"/>
</dbReference>
<evidence type="ECO:0000259" key="2">
    <source>
        <dbReference type="Pfam" id="PF05272"/>
    </source>
</evidence>
<dbReference type="EMBL" id="CACRUT010000015">
    <property type="protein sequence ID" value="VYU27771.1"/>
    <property type="molecule type" value="Genomic_DNA"/>
</dbReference>
<proteinExistence type="predicted"/>
<dbReference type="PANTHER" id="PTHR34985:SF1">
    <property type="entry name" value="SLR0554 PROTEIN"/>
    <property type="match status" value="1"/>
</dbReference>
<dbReference type="InterPro" id="IPR007936">
    <property type="entry name" value="VapE-like_dom"/>
</dbReference>
<dbReference type="InterPro" id="IPR027417">
    <property type="entry name" value="P-loop_NTPase"/>
</dbReference>
<dbReference type="InterPro" id="IPR024450">
    <property type="entry name" value="DUF3874"/>
</dbReference>
<feature type="region of interest" description="Disordered" evidence="1">
    <location>
        <begin position="61"/>
        <end position="83"/>
    </location>
</feature>
<gene>
    <name evidence="4" type="ORF">PCLFYP37_02380</name>
</gene>
<dbReference type="Pfam" id="PF05272">
    <property type="entry name" value="VapE-like_dom"/>
    <property type="match status" value="1"/>
</dbReference>
<evidence type="ECO:0000256" key="1">
    <source>
        <dbReference type="SAM" id="MobiDB-lite"/>
    </source>
</evidence>
<feature type="domain" description="Virulence-associated protein E-like" evidence="2">
    <location>
        <begin position="175"/>
        <end position="384"/>
    </location>
</feature>
<dbReference type="AlphaFoldDB" id="A0A6N3DLT7"/>
<dbReference type="PANTHER" id="PTHR34985">
    <property type="entry name" value="SLR0554 PROTEIN"/>
    <property type="match status" value="1"/>
</dbReference>
<evidence type="ECO:0000259" key="3">
    <source>
        <dbReference type="Pfam" id="PF12990"/>
    </source>
</evidence>
<reference evidence="4" key="1">
    <citation type="submission" date="2019-11" db="EMBL/GenBank/DDBJ databases">
        <authorList>
            <person name="Feng L."/>
        </authorList>
    </citation>
    <scope>NUCLEOTIDE SEQUENCE</scope>
    <source>
        <strain evidence="4">PclaraLFYP37</strain>
    </source>
</reference>
<feature type="domain" description="DUF3874" evidence="3">
    <location>
        <begin position="388"/>
        <end position="458"/>
    </location>
</feature>
<evidence type="ECO:0000313" key="4">
    <source>
        <dbReference type="EMBL" id="VYU27771.1"/>
    </source>
</evidence>
<accession>A0A6N3DLT7</accession>
<sequence>MELKHIVRRAVRRWAEKIASKRAQRQAHMVLPSGSDLSKRKAGRLEVAGSMAGHIGETTVAESRPEAFTRPTSRKAEAHDAKDNAPAHLDHRLAAFAEERYELRHNLLTGQAEFRPKGQDAAAFLPLTARDLNSLCLAAHEAGIPCWDRDVSRFVASDRLPDYHPFRDYFDRLPPWDGKDRLDALAQRVSDSALWVSGFRRWMLAVAAQWMGMGDGHANSVAPVLVSGRQGLGKSTFCRNLLPPELSAYYTDSVDVANTARMEQLLVEMGLINLDEFDRIPVRRHPALKNVMQLTDLHVRKAYRRDTLRLPRIASFIATSNSHELLSDPSGSRRFLCVEVERPIDSTDIGHAQIYAQLKAMLLGGERHGFTAEEEAEIQRANVAFYRTCPAEEAFARHFRAARPDEEALSVSLPELIALLRKRQPGTLTGIGMQEFSRALVTAGVERRHTEKGNRYRIVPLEHEGCKSAILSE</sequence>
<name>A0A6N3DLT7_9BACT</name>
<feature type="compositionally biased region" description="Basic and acidic residues" evidence="1">
    <location>
        <begin position="74"/>
        <end position="83"/>
    </location>
</feature>
<dbReference type="SUPFAM" id="SSF52540">
    <property type="entry name" value="P-loop containing nucleoside triphosphate hydrolases"/>
    <property type="match status" value="1"/>
</dbReference>
<organism evidence="4">
    <name type="scientific">Paraprevotella clara</name>
    <dbReference type="NCBI Taxonomy" id="454154"/>
    <lineage>
        <taxon>Bacteria</taxon>
        <taxon>Pseudomonadati</taxon>
        <taxon>Bacteroidota</taxon>
        <taxon>Bacteroidia</taxon>
        <taxon>Bacteroidales</taxon>
        <taxon>Prevotellaceae</taxon>
        <taxon>Paraprevotella</taxon>
    </lineage>
</organism>